<feature type="coiled-coil region" evidence="1">
    <location>
        <begin position="180"/>
        <end position="218"/>
    </location>
</feature>
<dbReference type="EMBL" id="JAFJYH010000169">
    <property type="protein sequence ID" value="KAG4416947.1"/>
    <property type="molecule type" value="Genomic_DNA"/>
</dbReference>
<sequence>MDTSSSSGVLQDTLPQGKKLRSRSPRMSQFQLTKLDTGADMRSPGDEKKPESDSGLVQNLQRQVAKLHNDLKTSNTQLSLLKTIDQKHGKTIKNLQKEVADQKKKADQNLQLAKRIQDWNDEQGKQCTALVNKNEQCMNEKFELQLQIEAMDCLLKNISPEMIQNQPSKVQPFSWYKECLAEWRLNLAKIEGKCKALEEALENEKKKHNKEVSSIMVKGEKERQMDDQETVDRIAQEHGPGTESREVREKMVKLLEDILIEAAKNSKSGSDPKDMYEALSKEVKGLPEAEKMAIYATPTHRLLAAAKSTADANVSSTTKDIPKSAATTTQSKGSHSINVSSTTDDIPRPATRRPPLLATTRLREELPSTDSRDAPTLPPRNPDRPKTMAGKARCAVSWALNTTLNTLREGSKPQPEIKNAITDPRDAEIARLTDLYRRAVGALKDSAKDLGDRDTQLFRFREAHCSNFPAKCTHLPYEHSNVTRLPCTRRDCMARSGEVTRQGETIAELQEYINVIAPMATIGSAVRIQFLEEARAALEGDSPNECIMREGLLAARGANGETDNNLFAGSDTIDEHPLFKVFEKIYNIKPREDWEDLPELLKRTIDCQATVRFMKNLPATADMLILLNGHEKLCQQLIGRFKKWVDGKTELFEANVNHWFLLDGLEWLTDEILLFEGEKSVERFQKYMDNDGNNPKVRVRRWPGAEKDFNSPGFRFFATVTVGTNPRAQHNRRKNIEKVKAQFAAMDRMEMEEERVAAETAEL</sequence>
<evidence type="ECO:0000256" key="1">
    <source>
        <dbReference type="SAM" id="Coils"/>
    </source>
</evidence>
<feature type="compositionally biased region" description="Basic and acidic residues" evidence="2">
    <location>
        <begin position="361"/>
        <end position="373"/>
    </location>
</feature>
<gene>
    <name evidence="3" type="ORF">IFR04_009891</name>
</gene>
<feature type="region of interest" description="Disordered" evidence="2">
    <location>
        <begin position="309"/>
        <end position="390"/>
    </location>
</feature>
<dbReference type="Proteomes" id="UP000664132">
    <property type="component" value="Unassembled WGS sequence"/>
</dbReference>
<accession>A0A8H7TC54</accession>
<dbReference type="AlphaFoldDB" id="A0A8H7TC54"/>
<keyword evidence="4" id="KW-1185">Reference proteome</keyword>
<proteinExistence type="predicted"/>
<feature type="compositionally biased region" description="Polar residues" evidence="2">
    <location>
        <begin position="310"/>
        <end position="344"/>
    </location>
</feature>
<feature type="compositionally biased region" description="Polar residues" evidence="2">
    <location>
        <begin position="25"/>
        <end position="34"/>
    </location>
</feature>
<name>A0A8H7TC54_9HELO</name>
<evidence type="ECO:0000313" key="3">
    <source>
        <dbReference type="EMBL" id="KAG4416947.1"/>
    </source>
</evidence>
<evidence type="ECO:0000256" key="2">
    <source>
        <dbReference type="SAM" id="MobiDB-lite"/>
    </source>
</evidence>
<feature type="compositionally biased region" description="Basic and acidic residues" evidence="2">
    <location>
        <begin position="37"/>
        <end position="52"/>
    </location>
</feature>
<feature type="coiled-coil region" evidence="1">
    <location>
        <begin position="57"/>
        <end position="112"/>
    </location>
</feature>
<comment type="caution">
    <text evidence="3">The sequence shown here is derived from an EMBL/GenBank/DDBJ whole genome shotgun (WGS) entry which is preliminary data.</text>
</comment>
<dbReference type="OrthoDB" id="3499464at2759"/>
<feature type="region of interest" description="Disordered" evidence="2">
    <location>
        <begin position="1"/>
        <end position="55"/>
    </location>
</feature>
<feature type="compositionally biased region" description="Polar residues" evidence="2">
    <location>
        <begin position="1"/>
        <end position="14"/>
    </location>
</feature>
<keyword evidence="1" id="KW-0175">Coiled coil</keyword>
<protein>
    <submittedName>
        <fullName evidence="3">Uncharacterized protein</fullName>
    </submittedName>
</protein>
<reference evidence="3" key="1">
    <citation type="submission" date="2021-02" db="EMBL/GenBank/DDBJ databases">
        <title>Genome sequence Cadophora malorum strain M34.</title>
        <authorList>
            <person name="Stefanovic E."/>
            <person name="Vu D."/>
            <person name="Scully C."/>
            <person name="Dijksterhuis J."/>
            <person name="Roader J."/>
            <person name="Houbraken J."/>
        </authorList>
    </citation>
    <scope>NUCLEOTIDE SEQUENCE</scope>
    <source>
        <strain evidence="3">M34</strain>
    </source>
</reference>
<organism evidence="3 4">
    <name type="scientific">Cadophora malorum</name>
    <dbReference type="NCBI Taxonomy" id="108018"/>
    <lineage>
        <taxon>Eukaryota</taxon>
        <taxon>Fungi</taxon>
        <taxon>Dikarya</taxon>
        <taxon>Ascomycota</taxon>
        <taxon>Pezizomycotina</taxon>
        <taxon>Leotiomycetes</taxon>
        <taxon>Helotiales</taxon>
        <taxon>Ploettnerulaceae</taxon>
        <taxon>Cadophora</taxon>
    </lineage>
</organism>
<evidence type="ECO:0000313" key="4">
    <source>
        <dbReference type="Proteomes" id="UP000664132"/>
    </source>
</evidence>